<sequence>MAGKLRNAVTFPQTIDFIYALDGAQFNHNLVRTNDLRLRKCIFDSLHDHNGRIQITSNTDAQLLSGYANRLEDIVVRIRFQFRIRRVCAFAIFLEHKDLIDM</sequence>
<gene>
    <name evidence="1" type="ORF">SDC9_114608</name>
</gene>
<organism evidence="1">
    <name type="scientific">bioreactor metagenome</name>
    <dbReference type="NCBI Taxonomy" id="1076179"/>
    <lineage>
        <taxon>unclassified sequences</taxon>
        <taxon>metagenomes</taxon>
        <taxon>ecological metagenomes</taxon>
    </lineage>
</organism>
<accession>A0A645C144</accession>
<proteinExistence type="predicted"/>
<reference evidence="1" key="1">
    <citation type="submission" date="2019-08" db="EMBL/GenBank/DDBJ databases">
        <authorList>
            <person name="Kucharzyk K."/>
            <person name="Murdoch R.W."/>
            <person name="Higgins S."/>
            <person name="Loffler F."/>
        </authorList>
    </citation>
    <scope>NUCLEOTIDE SEQUENCE</scope>
</reference>
<dbReference type="AlphaFoldDB" id="A0A645C144"/>
<evidence type="ECO:0000313" key="1">
    <source>
        <dbReference type="EMBL" id="MPM67684.1"/>
    </source>
</evidence>
<dbReference type="EMBL" id="VSSQ01021829">
    <property type="protein sequence ID" value="MPM67684.1"/>
    <property type="molecule type" value="Genomic_DNA"/>
</dbReference>
<name>A0A645C144_9ZZZZ</name>
<comment type="caution">
    <text evidence="1">The sequence shown here is derived from an EMBL/GenBank/DDBJ whole genome shotgun (WGS) entry which is preliminary data.</text>
</comment>
<protein>
    <submittedName>
        <fullName evidence="1">Uncharacterized protein</fullName>
    </submittedName>
</protein>